<dbReference type="Gene3D" id="1.20.58.70">
    <property type="match status" value="1"/>
</dbReference>
<dbReference type="GO" id="GO:0016192">
    <property type="term" value="P:vesicle-mediated transport"/>
    <property type="evidence" value="ECO:0007669"/>
    <property type="project" value="InterPro"/>
</dbReference>
<evidence type="ECO:0000259" key="4">
    <source>
        <dbReference type="SMART" id="SM00503"/>
    </source>
</evidence>
<dbReference type="SUPFAM" id="SSF47661">
    <property type="entry name" value="t-snare proteins"/>
    <property type="match status" value="1"/>
</dbReference>
<dbReference type="SMART" id="SM00503">
    <property type="entry name" value="SynN"/>
    <property type="match status" value="1"/>
</dbReference>
<evidence type="ECO:0000313" key="5">
    <source>
        <dbReference type="EMBL" id="ONK65138.1"/>
    </source>
</evidence>
<name>A0A5P1EGV4_ASPOF</name>
<dbReference type="InterPro" id="IPR010989">
    <property type="entry name" value="SNARE"/>
</dbReference>
<keyword evidence="2" id="KW-0653">Protein transport</keyword>
<feature type="compositionally biased region" description="Basic and acidic residues" evidence="3">
    <location>
        <begin position="1"/>
        <end position="11"/>
    </location>
</feature>
<evidence type="ECO:0000256" key="1">
    <source>
        <dbReference type="ARBA" id="ARBA00004211"/>
    </source>
</evidence>
<dbReference type="InterPro" id="IPR006011">
    <property type="entry name" value="Syntaxin_N"/>
</dbReference>
<feature type="region of interest" description="Disordered" evidence="3">
    <location>
        <begin position="1"/>
        <end position="22"/>
    </location>
</feature>
<sequence>MAPRRLDRDDAQPQLKRRRAGGANLDKFFEDVESVKDELKAVELLHKSLHDANEGSKTLHNASAVSSLRSRMDSDVSLALRKAKLIKLRLESLDRANAANRSVPGCGPGSSTDRTRSSVVAGLRKKLRDQMENFQTLRKQVSSEYKDTIKRRYYTVTADLYAPIVARVTGEDPGEDVVDELIRTGEGERFLKRAIEEQGRGTVVAVVEEIKERHGAEGAGEEFVESCTQVFDGPWLVMDGRRRGSWTI</sequence>
<evidence type="ECO:0000313" key="6">
    <source>
        <dbReference type="Proteomes" id="UP000243459"/>
    </source>
</evidence>
<dbReference type="Pfam" id="PF00804">
    <property type="entry name" value="Syntaxin"/>
    <property type="match status" value="1"/>
</dbReference>
<proteinExistence type="predicted"/>
<protein>
    <recommendedName>
        <fullName evidence="4">Syntaxin N-terminal domain-containing protein</fullName>
    </recommendedName>
</protein>
<dbReference type="Gramene" id="ONK65138">
    <property type="protein sequence ID" value="ONK65138"/>
    <property type="gene ID" value="A4U43_C07F34070"/>
</dbReference>
<dbReference type="GO" id="GO:0016020">
    <property type="term" value="C:membrane"/>
    <property type="evidence" value="ECO:0007669"/>
    <property type="project" value="UniProtKB-SubCell"/>
</dbReference>
<dbReference type="OMA" id="KDAMDHF"/>
<dbReference type="CDD" id="cd00179">
    <property type="entry name" value="SynN"/>
    <property type="match status" value="1"/>
</dbReference>
<dbReference type="AlphaFoldDB" id="A0A5P1EGV4"/>
<dbReference type="FunFam" id="1.20.58.70:FF:000003">
    <property type="entry name" value="Qa-SNARE, Sso1/Syntaxin1-type, SYP12A-group"/>
    <property type="match status" value="1"/>
</dbReference>
<dbReference type="GO" id="GO:0015031">
    <property type="term" value="P:protein transport"/>
    <property type="evidence" value="ECO:0007669"/>
    <property type="project" value="UniProtKB-KW"/>
</dbReference>
<gene>
    <name evidence="5" type="ORF">A4U43_C07F34070</name>
</gene>
<organism evidence="5 6">
    <name type="scientific">Asparagus officinalis</name>
    <name type="common">Garden asparagus</name>
    <dbReference type="NCBI Taxonomy" id="4686"/>
    <lineage>
        <taxon>Eukaryota</taxon>
        <taxon>Viridiplantae</taxon>
        <taxon>Streptophyta</taxon>
        <taxon>Embryophyta</taxon>
        <taxon>Tracheophyta</taxon>
        <taxon>Spermatophyta</taxon>
        <taxon>Magnoliopsida</taxon>
        <taxon>Liliopsida</taxon>
        <taxon>Asparagales</taxon>
        <taxon>Asparagaceae</taxon>
        <taxon>Asparagoideae</taxon>
        <taxon>Asparagus</taxon>
    </lineage>
</organism>
<dbReference type="Proteomes" id="UP000243459">
    <property type="component" value="Chromosome 7"/>
</dbReference>
<reference evidence="6" key="1">
    <citation type="journal article" date="2017" name="Nat. Commun.">
        <title>The asparagus genome sheds light on the origin and evolution of a young Y chromosome.</title>
        <authorList>
            <person name="Harkess A."/>
            <person name="Zhou J."/>
            <person name="Xu C."/>
            <person name="Bowers J.E."/>
            <person name="Van der Hulst R."/>
            <person name="Ayyampalayam S."/>
            <person name="Mercati F."/>
            <person name="Riccardi P."/>
            <person name="McKain M.R."/>
            <person name="Kakrana A."/>
            <person name="Tang H."/>
            <person name="Ray J."/>
            <person name="Groenendijk J."/>
            <person name="Arikit S."/>
            <person name="Mathioni S.M."/>
            <person name="Nakano M."/>
            <person name="Shan H."/>
            <person name="Telgmann-Rauber A."/>
            <person name="Kanno A."/>
            <person name="Yue Z."/>
            <person name="Chen H."/>
            <person name="Li W."/>
            <person name="Chen Y."/>
            <person name="Xu X."/>
            <person name="Zhang Y."/>
            <person name="Luo S."/>
            <person name="Chen H."/>
            <person name="Gao J."/>
            <person name="Mao Z."/>
            <person name="Pires J.C."/>
            <person name="Luo M."/>
            <person name="Kudrna D."/>
            <person name="Wing R.A."/>
            <person name="Meyers B.C."/>
            <person name="Yi K."/>
            <person name="Kong H."/>
            <person name="Lavrijsen P."/>
            <person name="Sunseri F."/>
            <person name="Falavigna A."/>
            <person name="Ye Y."/>
            <person name="Leebens-Mack J.H."/>
            <person name="Chen G."/>
        </authorList>
    </citation>
    <scope>NUCLEOTIDE SEQUENCE [LARGE SCALE GENOMIC DNA]</scope>
    <source>
        <strain evidence="6">cv. DH0086</strain>
    </source>
</reference>
<keyword evidence="2" id="KW-0813">Transport</keyword>
<evidence type="ECO:0000256" key="2">
    <source>
        <dbReference type="ARBA" id="ARBA00022927"/>
    </source>
</evidence>
<comment type="subcellular location">
    <subcellularLocation>
        <location evidence="1">Membrane</location>
        <topology evidence="1">Single-pass type IV membrane protein</topology>
    </subcellularLocation>
</comment>
<feature type="domain" description="Syntaxin N-terminal" evidence="4">
    <location>
        <begin position="20"/>
        <end position="146"/>
    </location>
</feature>
<keyword evidence="6" id="KW-1185">Reference proteome</keyword>
<accession>A0A5P1EGV4</accession>
<dbReference type="EMBL" id="CM007387">
    <property type="protein sequence ID" value="ONK65138.1"/>
    <property type="molecule type" value="Genomic_DNA"/>
</dbReference>
<evidence type="ECO:0000256" key="3">
    <source>
        <dbReference type="SAM" id="MobiDB-lite"/>
    </source>
</evidence>